<dbReference type="Proteomes" id="UP000034531">
    <property type="component" value="Unassembled WGS sequence"/>
</dbReference>
<evidence type="ECO:0000313" key="1">
    <source>
        <dbReference type="EMBL" id="KKR48817.1"/>
    </source>
</evidence>
<name>A0A0G0UFA7_9BACT</name>
<comment type="caution">
    <text evidence="1">The sequence shown here is derived from an EMBL/GenBank/DDBJ whole genome shotgun (WGS) entry which is preliminary data.</text>
</comment>
<dbReference type="AlphaFoldDB" id="A0A0G0UFA7"/>
<accession>A0A0G0UFA7</accession>
<gene>
    <name evidence="1" type="ORF">UT84_C0035G0008</name>
</gene>
<dbReference type="EMBL" id="LBYI01000035">
    <property type="protein sequence ID" value="KKR48817.1"/>
    <property type="molecule type" value="Genomic_DNA"/>
</dbReference>
<evidence type="ECO:0000313" key="2">
    <source>
        <dbReference type="Proteomes" id="UP000034531"/>
    </source>
</evidence>
<proteinExistence type="predicted"/>
<organism evidence="1 2">
    <name type="scientific">Candidatus Curtissbacteria bacterium GW2011_GWA1_40_16</name>
    <dbReference type="NCBI Taxonomy" id="1618405"/>
    <lineage>
        <taxon>Bacteria</taxon>
        <taxon>Candidatus Curtissiibacteriota</taxon>
    </lineage>
</organism>
<sequence length="255" mass="29260">MRKKRALTTEGARAVRQKGYDDALEFALAIGLSTDYKNDSQAKKDVIDLSGDAHSVKGGIKKWQVFLYGLGRFESDHAFIVMNGIGALLAECINAFPTTYAKYRRDKVAAKERLRIPMVKLAEKLKERPRLKAFLNKSLFNGGEVNYLTVKQDEVFHVFLNKDVVDTLGDNLEVCNSRAISAGQMPEQKVLLRYNGKNLGELEMRNDSEIHYREVRFNMIKPKVMELLFEKIPMTKKFNDKVLMYGNTPRRFGRW</sequence>
<reference evidence="1 2" key="1">
    <citation type="journal article" date="2015" name="Nature">
        <title>rRNA introns, odd ribosomes, and small enigmatic genomes across a large radiation of phyla.</title>
        <authorList>
            <person name="Brown C.T."/>
            <person name="Hug L.A."/>
            <person name="Thomas B.C."/>
            <person name="Sharon I."/>
            <person name="Castelle C.J."/>
            <person name="Singh A."/>
            <person name="Wilkins M.J."/>
            <person name="Williams K.H."/>
            <person name="Banfield J.F."/>
        </authorList>
    </citation>
    <scope>NUCLEOTIDE SEQUENCE [LARGE SCALE GENOMIC DNA]</scope>
</reference>
<protein>
    <submittedName>
        <fullName evidence="1">Uncharacterized protein</fullName>
    </submittedName>
</protein>